<accession>A0A836LCZ5</accession>
<comment type="caution">
    <text evidence="2">The sequence shown here is derived from an EMBL/GenBank/DDBJ whole genome shotgun (WGS) entry which is preliminary data.</text>
</comment>
<proteinExistence type="predicted"/>
<protein>
    <submittedName>
        <fullName evidence="2">Uncharacterized protein</fullName>
    </submittedName>
</protein>
<dbReference type="Proteomes" id="UP000674318">
    <property type="component" value="Unassembled WGS sequence"/>
</dbReference>
<keyword evidence="1" id="KW-0472">Membrane</keyword>
<dbReference type="OrthoDB" id="265097at2759"/>
<dbReference type="KEGG" id="phet:94292534"/>
<name>A0A836LCZ5_9TRYP</name>
<feature type="transmembrane region" description="Helical" evidence="1">
    <location>
        <begin position="12"/>
        <end position="33"/>
    </location>
</feature>
<evidence type="ECO:0000313" key="3">
    <source>
        <dbReference type="Proteomes" id="UP000674318"/>
    </source>
</evidence>
<keyword evidence="1" id="KW-0812">Transmembrane</keyword>
<gene>
    <name evidence="2" type="ORF">JKF63_06508</name>
</gene>
<dbReference type="GeneID" id="94292534"/>
<sequence>MMASVGSHVKYFADRHTAAMAMAFVFYVCIITWCGHTGTLEVERRTAAVAHQRSTVDASSTGGLVFSTAAVAQSVSVACLRLTEADAEMLQGGPLDSAHSKIEGQRQFLSLISRWQFFFPVGDFTLISAPPRLATSGILAEWIAKLTTAYSSCVFASLVGGSGPKARDHGAQMLNLPSTWQSHRHALMSEQHQNSLRVLRLDTLPSPEGLREAEVVVAAASGNSSNEGPLFVFVSEDATQEWSTAVDAAGLKRPPTEHWRSGNSTMNAWEEMLQAASMPQAPIRGAGPAVVVSPPEAVHPRSRFRHDVMQQRAKRGQGPQTAMTDVTQYIPRLAAHLAYTYGAPYVIFASWCSSAGTYSWNTTKASGTTSEAQAFTYVLCLHGSELVELMLSRQRITRIIQP</sequence>
<dbReference type="AlphaFoldDB" id="A0A836LCZ5"/>
<evidence type="ECO:0000256" key="1">
    <source>
        <dbReference type="SAM" id="Phobius"/>
    </source>
</evidence>
<keyword evidence="1" id="KW-1133">Transmembrane helix</keyword>
<dbReference type="RefSeq" id="XP_067757874.1">
    <property type="nucleotide sequence ID" value="XM_067902457.1"/>
</dbReference>
<keyword evidence="3" id="KW-1185">Reference proteome</keyword>
<evidence type="ECO:0000313" key="2">
    <source>
        <dbReference type="EMBL" id="KAG5507559.1"/>
    </source>
</evidence>
<organism evidence="2 3">
    <name type="scientific">Porcisia hertigi</name>
    <dbReference type="NCBI Taxonomy" id="2761500"/>
    <lineage>
        <taxon>Eukaryota</taxon>
        <taxon>Discoba</taxon>
        <taxon>Euglenozoa</taxon>
        <taxon>Kinetoplastea</taxon>
        <taxon>Metakinetoplastina</taxon>
        <taxon>Trypanosomatida</taxon>
        <taxon>Trypanosomatidae</taxon>
        <taxon>Leishmaniinae</taxon>
        <taxon>Porcisia</taxon>
    </lineage>
</organism>
<dbReference type="EMBL" id="JAFJZO010000018">
    <property type="protein sequence ID" value="KAG5507559.1"/>
    <property type="molecule type" value="Genomic_DNA"/>
</dbReference>
<reference evidence="2 3" key="1">
    <citation type="submission" date="2021-02" db="EMBL/GenBank/DDBJ databases">
        <title>Porcisia hertigi Genome sequencing and assembly.</title>
        <authorList>
            <person name="Almutairi H."/>
            <person name="Gatherer D."/>
        </authorList>
    </citation>
    <scope>NUCLEOTIDE SEQUENCE [LARGE SCALE GENOMIC DNA]</scope>
    <source>
        <strain evidence="2 3">C119</strain>
    </source>
</reference>